<gene>
    <name evidence="2" type="ORF">RFM27_27035</name>
</gene>
<keyword evidence="1" id="KW-0732">Signal</keyword>
<protein>
    <submittedName>
        <fullName evidence="2">RcnB family protein</fullName>
    </submittedName>
</protein>
<accession>A0ABU4XLX7</accession>
<dbReference type="InterPro" id="IPR024572">
    <property type="entry name" value="RcnB"/>
</dbReference>
<dbReference type="Pfam" id="PF11776">
    <property type="entry name" value="RcnB"/>
    <property type="match status" value="1"/>
</dbReference>
<dbReference type="RefSeq" id="WP_320318516.1">
    <property type="nucleotide sequence ID" value="NZ_JAVIIX010000021.1"/>
</dbReference>
<dbReference type="Proteomes" id="UP001271780">
    <property type="component" value="Unassembled WGS sequence"/>
</dbReference>
<dbReference type="Gene3D" id="3.10.450.160">
    <property type="entry name" value="inner membrane protein cigr"/>
    <property type="match status" value="1"/>
</dbReference>
<feature type="chain" id="PRO_5046196958" evidence="1">
    <location>
        <begin position="24"/>
        <end position="140"/>
    </location>
</feature>
<dbReference type="EMBL" id="JAVIIZ010000022">
    <property type="protein sequence ID" value="MDX8475744.1"/>
    <property type="molecule type" value="Genomic_DNA"/>
</dbReference>
<comment type="caution">
    <text evidence="2">The sequence shown here is derived from an EMBL/GenBank/DDBJ whole genome shotgun (WGS) entry which is preliminary data.</text>
</comment>
<name>A0ABU4XLX7_9HYPH</name>
<reference evidence="2 3" key="1">
    <citation type="submission" date="2023-08" db="EMBL/GenBank/DDBJ databases">
        <title>Implementing the SeqCode for naming new Mesorhizobium species isolated from Vachellia karroo root nodules.</title>
        <authorList>
            <person name="Van Lill M."/>
        </authorList>
    </citation>
    <scope>NUCLEOTIDE SEQUENCE [LARGE SCALE GENOMIC DNA]</scope>
    <source>
        <strain evidence="2 3">VK23A</strain>
    </source>
</reference>
<feature type="signal peptide" evidence="1">
    <location>
        <begin position="1"/>
        <end position="23"/>
    </location>
</feature>
<evidence type="ECO:0000313" key="3">
    <source>
        <dbReference type="Proteomes" id="UP001271780"/>
    </source>
</evidence>
<evidence type="ECO:0000256" key="1">
    <source>
        <dbReference type="SAM" id="SignalP"/>
    </source>
</evidence>
<sequence>MKRLILSAVTASMLAASAFSGQAAPLVQPSAPQSNLTQVDWQRPGRHVEKRVVKKKVVVKRSHWRNGQKYSNWKRHQAVRDGNRYGLRRPGPGQEWIRVGNDYLLVSIVSGIIFGAIAAHRSGNDPNTGRAAERPPSFCL</sequence>
<evidence type="ECO:0000313" key="2">
    <source>
        <dbReference type="EMBL" id="MDX8475744.1"/>
    </source>
</evidence>
<keyword evidence="3" id="KW-1185">Reference proteome</keyword>
<proteinExistence type="predicted"/>
<organism evidence="2 3">
    <name type="scientific">Mesorhizobium dulcispinae</name>
    <dbReference type="NCBI Taxonomy" id="3072316"/>
    <lineage>
        <taxon>Bacteria</taxon>
        <taxon>Pseudomonadati</taxon>
        <taxon>Pseudomonadota</taxon>
        <taxon>Alphaproteobacteria</taxon>
        <taxon>Hyphomicrobiales</taxon>
        <taxon>Phyllobacteriaceae</taxon>
        <taxon>Mesorhizobium</taxon>
    </lineage>
</organism>